<feature type="region of interest" description="Disordered" evidence="1">
    <location>
        <begin position="720"/>
        <end position="751"/>
    </location>
</feature>
<sequence>MSLGKGNKTFQKLSKAEKSQNMNSKRLGESCYGSNVPGPMSSSSTLKLSKKSFKRSICHRDKLTQIGLEHSLQRQKGATEGRPDQTSQSLSTYHKLSSKQDAGSLKMKRALKEKTQMNLKSEKNIMNNKSSCQKYKEKVASTSRALLKAPSDNLQKSSVRRKSRKALNKENIHPKTKLRETNCNRSSLARAEKPRLLHKRSAVALKKTSRKKISKLKKTSRKNLPSTSHEGVLPTFEAIGASQEFQYQEISTCNPKPWENLKTRKDVYKKISNILKKNKLELPKPVSKDVSENIWRYCTDAEIYEQTEAISSRLLTKRCSNKACITAPEKKVLKEIDELYSVVLGLNYISGEDALKATGVMESQEEIQTSRFMQTDKNNLLTEEFSRKKQRKSKQFEPSKERSVVQVINKLKKIKKKYKKSKEIVAAVNRLHKIIKGGLKFTRSTSIPRLTKTSDLFNPNALYKKNEDKDTDSYMPNPDTFRKLDTDRGYESQGINSLLMSNTLAKTDSRQNSCGRKHEDQLKLPLHLLHPLQSQMSHNSAAISKRGKINKKASLLDLNSNRMGSHQSSNLTAEFTEVNNTKNDEFNRRKEIRYNRLVRISSGSQPKKKDNDAIEILNYYNQSLNSEHDEQNPYENKMLKDVLYATIKLVLAQNKQIKKLKKVVTKSRDSRCHNYSLSNANDESRATDLSFLSIGKDAINPIITVKNFCRDACFHKNFQKADKNSKSGSENSEKESIHDLSHISENNTDSIDETLLQELGKKILKESIRSKSESRTSSKVEPRSNGRYCADTDENNGYSLITNANLLNTSMSPVHKAIPNLGDAPGGLRKEVKTLFDHQTESETKHAQKQENPSDNFQNYSKQTSLGSIDNSQFSLKYCPNFEEDSEFKNFKNSRIFEDSELKEKTEQNETSLGLQPYEPQEEKPERYFLQQEEDDHEPSSEHFQVVDDYSTSQNKEFKKDIKNYPKSKEENSNFETENFEANSVLLDDTSFKSQNPSQLDHRSVDQRGRYDSEGDNPYDESRSELFNPMTYTLD</sequence>
<evidence type="ECO:0000313" key="3">
    <source>
        <dbReference type="Proteomes" id="UP001295684"/>
    </source>
</evidence>
<feature type="compositionally biased region" description="Basic and acidic residues" evidence="1">
    <location>
        <begin position="1000"/>
        <end position="1013"/>
    </location>
</feature>
<feature type="compositionally biased region" description="Basic and acidic residues" evidence="1">
    <location>
        <begin position="956"/>
        <end position="972"/>
    </location>
</feature>
<dbReference type="Proteomes" id="UP001295684">
    <property type="component" value="Unassembled WGS sequence"/>
</dbReference>
<feature type="region of interest" description="Disordered" evidence="1">
    <location>
        <begin position="900"/>
        <end position="1035"/>
    </location>
</feature>
<feature type="compositionally biased region" description="Polar residues" evidence="1">
    <location>
        <begin position="850"/>
        <end position="865"/>
    </location>
</feature>
<feature type="compositionally biased region" description="Low complexity" evidence="1">
    <location>
        <begin position="974"/>
        <end position="984"/>
    </location>
</feature>
<gene>
    <name evidence="2" type="ORF">ECRASSUSDP1_LOCUS10592</name>
</gene>
<feature type="compositionally biased region" description="Basic and acidic residues" evidence="1">
    <location>
        <begin position="720"/>
        <end position="742"/>
    </location>
</feature>
<accession>A0AAD1UH43</accession>
<keyword evidence="3" id="KW-1185">Reference proteome</keyword>
<feature type="compositionally biased region" description="Basic and acidic residues" evidence="1">
    <location>
        <begin position="767"/>
        <end position="784"/>
    </location>
</feature>
<feature type="compositionally biased region" description="Basic residues" evidence="1">
    <location>
        <begin position="207"/>
        <end position="221"/>
    </location>
</feature>
<comment type="caution">
    <text evidence="2">The sequence shown here is derived from an EMBL/GenBank/DDBJ whole genome shotgun (WGS) entry which is preliminary data.</text>
</comment>
<dbReference type="AlphaFoldDB" id="A0AAD1UH43"/>
<feature type="compositionally biased region" description="Polar residues" evidence="1">
    <location>
        <begin position="84"/>
        <end position="101"/>
    </location>
</feature>
<protein>
    <submittedName>
        <fullName evidence="2">Uncharacterized protein</fullName>
    </submittedName>
</protein>
<reference evidence="2" key="1">
    <citation type="submission" date="2023-07" db="EMBL/GenBank/DDBJ databases">
        <authorList>
            <consortium name="AG Swart"/>
            <person name="Singh M."/>
            <person name="Singh A."/>
            <person name="Seah K."/>
            <person name="Emmerich C."/>
        </authorList>
    </citation>
    <scope>NUCLEOTIDE SEQUENCE</scope>
    <source>
        <strain evidence="2">DP1</strain>
    </source>
</reference>
<dbReference type="EMBL" id="CAMPGE010010445">
    <property type="protein sequence ID" value="CAI2369293.1"/>
    <property type="molecule type" value="Genomic_DNA"/>
</dbReference>
<feature type="region of interest" description="Disordered" evidence="1">
    <location>
        <begin position="207"/>
        <end position="229"/>
    </location>
</feature>
<name>A0AAD1UH43_EUPCR</name>
<feature type="compositionally biased region" description="Basic and acidic residues" evidence="1">
    <location>
        <begin position="838"/>
        <end position="849"/>
    </location>
</feature>
<feature type="region of interest" description="Disordered" evidence="1">
    <location>
        <begin position="1"/>
        <end position="48"/>
    </location>
</feature>
<organism evidence="2 3">
    <name type="scientific">Euplotes crassus</name>
    <dbReference type="NCBI Taxonomy" id="5936"/>
    <lineage>
        <taxon>Eukaryota</taxon>
        <taxon>Sar</taxon>
        <taxon>Alveolata</taxon>
        <taxon>Ciliophora</taxon>
        <taxon>Intramacronucleata</taxon>
        <taxon>Spirotrichea</taxon>
        <taxon>Hypotrichia</taxon>
        <taxon>Euplotida</taxon>
        <taxon>Euplotidae</taxon>
        <taxon>Moneuplotes</taxon>
    </lineage>
</organism>
<proteinExistence type="predicted"/>
<evidence type="ECO:0000256" key="1">
    <source>
        <dbReference type="SAM" id="MobiDB-lite"/>
    </source>
</evidence>
<evidence type="ECO:0000313" key="2">
    <source>
        <dbReference type="EMBL" id="CAI2369293.1"/>
    </source>
</evidence>
<feature type="region of interest" description="Disordered" evidence="1">
    <location>
        <begin position="838"/>
        <end position="865"/>
    </location>
</feature>
<feature type="region of interest" description="Disordered" evidence="1">
    <location>
        <begin position="151"/>
        <end position="174"/>
    </location>
</feature>
<feature type="region of interest" description="Disordered" evidence="1">
    <location>
        <begin position="68"/>
        <end position="104"/>
    </location>
</feature>
<feature type="region of interest" description="Disordered" evidence="1">
    <location>
        <begin position="767"/>
        <end position="794"/>
    </location>
</feature>